<evidence type="ECO:0000256" key="1">
    <source>
        <dbReference type="SAM" id="MobiDB-lite"/>
    </source>
</evidence>
<keyword evidence="5" id="KW-1185">Reference proteome</keyword>
<keyword evidence="2" id="KW-0732">Signal</keyword>
<dbReference type="PROSITE" id="PS00018">
    <property type="entry name" value="EF_HAND_1"/>
    <property type="match status" value="2"/>
</dbReference>
<feature type="region of interest" description="Disordered" evidence="1">
    <location>
        <begin position="63"/>
        <end position="84"/>
    </location>
</feature>
<feature type="signal peptide" evidence="2">
    <location>
        <begin position="1"/>
        <end position="26"/>
    </location>
</feature>
<dbReference type="Gene3D" id="1.10.238.10">
    <property type="entry name" value="EF-hand"/>
    <property type="match status" value="1"/>
</dbReference>
<dbReference type="SUPFAM" id="SSF47473">
    <property type="entry name" value="EF-hand"/>
    <property type="match status" value="1"/>
</dbReference>
<dbReference type="GO" id="GO:0005509">
    <property type="term" value="F:calcium ion binding"/>
    <property type="evidence" value="ECO:0007669"/>
    <property type="project" value="InterPro"/>
</dbReference>
<dbReference type="AlphaFoldDB" id="A0A0R0CHE7"/>
<comment type="caution">
    <text evidence="4">The sequence shown here is derived from an EMBL/GenBank/DDBJ whole genome shotgun (WGS) entry which is preliminary data.</text>
</comment>
<feature type="compositionally biased region" description="Low complexity" evidence="1">
    <location>
        <begin position="37"/>
        <end position="49"/>
    </location>
</feature>
<feature type="region of interest" description="Disordered" evidence="1">
    <location>
        <begin position="27"/>
        <end position="49"/>
    </location>
</feature>
<sequence length="102" mass="10839">MNSMKFFIQAALIGAITLASISIAQAQHAGHEHHAPAAKPAAKAPQADAAATFTRFDTNKDGFISREELPSGHPLLPHFGMSDGNRDGKLDAKEFARGLSML</sequence>
<feature type="chain" id="PRO_5006394232" description="EF-hand domain-containing protein" evidence="2">
    <location>
        <begin position="27"/>
        <end position="102"/>
    </location>
</feature>
<reference evidence="4 5" key="1">
    <citation type="submission" date="2015-05" db="EMBL/GenBank/DDBJ databases">
        <title>Genome sequencing and analysis of members of genus Stenotrophomonas.</title>
        <authorList>
            <person name="Patil P.P."/>
            <person name="Midha S."/>
            <person name="Patil P.B."/>
        </authorList>
    </citation>
    <scope>NUCLEOTIDE SEQUENCE [LARGE SCALE GENOMIC DNA]</scope>
    <source>
        <strain evidence="4 5">DSM 18941</strain>
    </source>
</reference>
<accession>A0A0R0CHE7</accession>
<gene>
    <name evidence="4" type="ORF">ABB27_06605</name>
</gene>
<organism evidence="4 5">
    <name type="scientific">Stenotrophomonas terrae</name>
    <dbReference type="NCBI Taxonomy" id="405446"/>
    <lineage>
        <taxon>Bacteria</taxon>
        <taxon>Pseudomonadati</taxon>
        <taxon>Pseudomonadota</taxon>
        <taxon>Gammaproteobacteria</taxon>
        <taxon>Lysobacterales</taxon>
        <taxon>Lysobacteraceae</taxon>
        <taxon>Stenotrophomonas</taxon>
    </lineage>
</organism>
<evidence type="ECO:0000259" key="3">
    <source>
        <dbReference type="PROSITE" id="PS50222"/>
    </source>
</evidence>
<evidence type="ECO:0000313" key="4">
    <source>
        <dbReference type="EMBL" id="KRG69324.1"/>
    </source>
</evidence>
<dbReference type="InterPro" id="IPR011992">
    <property type="entry name" value="EF-hand-dom_pair"/>
</dbReference>
<dbReference type="EMBL" id="LDJJ01000018">
    <property type="protein sequence ID" value="KRG69324.1"/>
    <property type="molecule type" value="Genomic_DNA"/>
</dbReference>
<feature type="domain" description="EF-hand" evidence="3">
    <location>
        <begin position="83"/>
        <end position="102"/>
    </location>
</feature>
<evidence type="ECO:0000313" key="5">
    <source>
        <dbReference type="Proteomes" id="UP000051863"/>
    </source>
</evidence>
<dbReference type="InterPro" id="IPR002048">
    <property type="entry name" value="EF_hand_dom"/>
</dbReference>
<dbReference type="InterPro" id="IPR018247">
    <property type="entry name" value="EF_Hand_1_Ca_BS"/>
</dbReference>
<evidence type="ECO:0000256" key="2">
    <source>
        <dbReference type="SAM" id="SignalP"/>
    </source>
</evidence>
<name>A0A0R0CHE7_9GAMM</name>
<dbReference type="Proteomes" id="UP000051863">
    <property type="component" value="Unassembled WGS sequence"/>
</dbReference>
<dbReference type="PATRIC" id="fig|405446.3.peg.653"/>
<dbReference type="PROSITE" id="PS50222">
    <property type="entry name" value="EF_HAND_2"/>
    <property type="match status" value="2"/>
</dbReference>
<protein>
    <recommendedName>
        <fullName evidence="3">EF-hand domain-containing protein</fullName>
    </recommendedName>
</protein>
<feature type="domain" description="EF-hand" evidence="3">
    <location>
        <begin position="44"/>
        <end position="79"/>
    </location>
</feature>
<dbReference type="Pfam" id="PF13202">
    <property type="entry name" value="EF-hand_5"/>
    <property type="match status" value="2"/>
</dbReference>
<proteinExistence type="predicted"/>